<protein>
    <submittedName>
        <fullName evidence="1">Uncharacterized protein</fullName>
    </submittedName>
</protein>
<reference evidence="1 2" key="1">
    <citation type="submission" date="2018-09" db="EMBL/GenBank/DDBJ databases">
        <title>Phylogenetic diversity of Pectobacterium and Dickeya strains causing blackleg disease of potato in Morocco.</title>
        <authorList>
            <person name="Oulghazi S."/>
            <person name="Moumni M."/>
            <person name="Faure D."/>
        </authorList>
    </citation>
    <scope>NUCLEOTIDE SEQUENCE [LARGE SCALE GENOMIC DNA]</scope>
    <source>
        <strain evidence="1 2">S4.16.03.LID</strain>
    </source>
</reference>
<dbReference type="Proteomes" id="UP000266633">
    <property type="component" value="Unassembled WGS sequence"/>
</dbReference>
<dbReference type="RefSeq" id="WP_024105965.1">
    <property type="nucleotide sequence ID" value="NZ_CP038499.1"/>
</dbReference>
<evidence type="ECO:0000313" key="2">
    <source>
        <dbReference type="Proteomes" id="UP000266633"/>
    </source>
</evidence>
<name>A0ABX9NTV6_9GAMM</name>
<dbReference type="Gene3D" id="3.40.50.720">
    <property type="entry name" value="NAD(P)-binding Rossmann-like Domain"/>
    <property type="match status" value="1"/>
</dbReference>
<organism evidence="1 2">
    <name type="scientific">Dickeya dianthicola</name>
    <dbReference type="NCBI Taxonomy" id="204039"/>
    <lineage>
        <taxon>Bacteria</taxon>
        <taxon>Pseudomonadati</taxon>
        <taxon>Pseudomonadota</taxon>
        <taxon>Gammaproteobacteria</taxon>
        <taxon>Enterobacterales</taxon>
        <taxon>Pectobacteriaceae</taxon>
        <taxon>Dickeya</taxon>
    </lineage>
</organism>
<proteinExistence type="predicted"/>
<dbReference type="EMBL" id="QZDO01000006">
    <property type="protein sequence ID" value="RJL76088.1"/>
    <property type="molecule type" value="Genomic_DNA"/>
</dbReference>
<comment type="caution">
    <text evidence="1">The sequence shown here is derived from an EMBL/GenBank/DDBJ whole genome shotgun (WGS) entry which is preliminary data.</text>
</comment>
<accession>A0ABX9NTV6</accession>
<keyword evidence="2" id="KW-1185">Reference proteome</keyword>
<gene>
    <name evidence="1" type="ORF">D5077_02675</name>
</gene>
<evidence type="ECO:0000313" key="1">
    <source>
        <dbReference type="EMBL" id="RJL76088.1"/>
    </source>
</evidence>
<sequence length="202" mass="22810">MEKILFIGGSSPNGLGQDIFEQLKCDFYVEKIGRKELYSDEYIKIVNTLQPKHIIISTYFRCKKELEIVSSLDIIKSIESKTQPLLRVSQNLNSDVSSVLVFSGILSDIIELGSLPTSLAAACVEKMVEYLSVHYQGRVRFNCIKPWRMATRKEVISKRDFISTEDVFIAAKMILQNNAMNGASITVDRGYSINCKQGIKNE</sequence>